<dbReference type="SUPFAM" id="SSF53187">
    <property type="entry name" value="Zn-dependent exopeptidases"/>
    <property type="match status" value="1"/>
</dbReference>
<dbReference type="Pfam" id="PF01520">
    <property type="entry name" value="Amidase_3"/>
    <property type="match status" value="1"/>
</dbReference>
<feature type="domain" description="MurNAc-LAA" evidence="3">
    <location>
        <begin position="63"/>
        <end position="175"/>
    </location>
</feature>
<feature type="compositionally biased region" description="Pro residues" evidence="2">
    <location>
        <begin position="188"/>
        <end position="205"/>
    </location>
</feature>
<dbReference type="GO" id="GO:0030288">
    <property type="term" value="C:outer membrane-bounded periplasmic space"/>
    <property type="evidence" value="ECO:0007669"/>
    <property type="project" value="TreeGrafter"/>
</dbReference>
<evidence type="ECO:0000313" key="5">
    <source>
        <dbReference type="Proteomes" id="UP000284219"/>
    </source>
</evidence>
<dbReference type="RefSeq" id="WP_120189718.1">
    <property type="nucleotide sequence ID" value="NZ_MCHY01000008.1"/>
</dbReference>
<organism evidence="4 5">
    <name type="scientific">Ammoniphilus oxalaticus</name>
    <dbReference type="NCBI Taxonomy" id="66863"/>
    <lineage>
        <taxon>Bacteria</taxon>
        <taxon>Bacillati</taxon>
        <taxon>Bacillota</taxon>
        <taxon>Bacilli</taxon>
        <taxon>Bacillales</taxon>
        <taxon>Paenibacillaceae</taxon>
        <taxon>Aneurinibacillus group</taxon>
        <taxon>Ammoniphilus</taxon>
    </lineage>
</organism>
<dbReference type="SMART" id="SM00646">
    <property type="entry name" value="Ami_3"/>
    <property type="match status" value="1"/>
</dbReference>
<dbReference type="InterPro" id="IPR050695">
    <property type="entry name" value="N-acetylmuramoyl_amidase_3"/>
</dbReference>
<name>A0A419SKD9_9BACL</name>
<dbReference type="OrthoDB" id="9763643at2"/>
<dbReference type="InterPro" id="IPR002508">
    <property type="entry name" value="MurNAc-LAA_cat"/>
</dbReference>
<dbReference type="PANTHER" id="PTHR30404">
    <property type="entry name" value="N-ACETYLMURAMOYL-L-ALANINE AMIDASE"/>
    <property type="match status" value="1"/>
</dbReference>
<accession>A0A419SKD9</accession>
<keyword evidence="5" id="KW-1185">Reference proteome</keyword>
<reference evidence="4 5" key="1">
    <citation type="submission" date="2016-08" db="EMBL/GenBank/DDBJ databases">
        <title>Novel Firmicute Genomes.</title>
        <authorList>
            <person name="Poppleton D.I."/>
            <person name="Gribaldo S."/>
        </authorList>
    </citation>
    <scope>NUCLEOTIDE SEQUENCE [LARGE SCALE GENOMIC DNA]</scope>
    <source>
        <strain evidence="4 5">RAOx-1</strain>
    </source>
</reference>
<dbReference type="PANTHER" id="PTHR30404:SF0">
    <property type="entry name" value="N-ACETYLMURAMOYL-L-ALANINE AMIDASE AMIC"/>
    <property type="match status" value="1"/>
</dbReference>
<keyword evidence="1" id="KW-0378">Hydrolase</keyword>
<evidence type="ECO:0000259" key="3">
    <source>
        <dbReference type="SMART" id="SM00646"/>
    </source>
</evidence>
<evidence type="ECO:0000256" key="2">
    <source>
        <dbReference type="SAM" id="MobiDB-lite"/>
    </source>
</evidence>
<protein>
    <recommendedName>
        <fullName evidence="3">MurNAc-LAA domain-containing protein</fullName>
    </recommendedName>
</protein>
<dbReference type="AlphaFoldDB" id="A0A419SKD9"/>
<dbReference type="GO" id="GO:0008745">
    <property type="term" value="F:N-acetylmuramoyl-L-alanine amidase activity"/>
    <property type="evidence" value="ECO:0007669"/>
    <property type="project" value="InterPro"/>
</dbReference>
<dbReference type="GO" id="GO:0009253">
    <property type="term" value="P:peptidoglycan catabolic process"/>
    <property type="evidence" value="ECO:0007669"/>
    <property type="project" value="InterPro"/>
</dbReference>
<dbReference type="CDD" id="cd02696">
    <property type="entry name" value="MurNAc-LAA"/>
    <property type="match status" value="1"/>
</dbReference>
<evidence type="ECO:0000313" key="4">
    <source>
        <dbReference type="EMBL" id="RKD24420.1"/>
    </source>
</evidence>
<sequence length="254" mass="28624">MALIILDPGHGGHDGGARGYGLVEKDLTLRIGLKVRDSLLQRYLVEVKMTRETDTFISLSGRAEFANRLNADYFVSLHHNAAGGEGFESYVYRGTTNNVTIRRQQILHQEIMNYLRTLGVRDRGTKQANFAVLRQTKMPAILLENLFLDHPLDAELLKNPVVLNQLSHSVATGIAKAFDLQERNPAPTLTPQPPTPTPIPPPEQPDSPDWKDEAVDWMLQEGLLTHADWKKSLENPLPLWAFAVVLKRLYEKME</sequence>
<gene>
    <name evidence="4" type="ORF">BEP19_08510</name>
</gene>
<feature type="region of interest" description="Disordered" evidence="2">
    <location>
        <begin position="183"/>
        <end position="210"/>
    </location>
</feature>
<dbReference type="Gene3D" id="3.40.630.40">
    <property type="entry name" value="Zn-dependent exopeptidases"/>
    <property type="match status" value="1"/>
</dbReference>
<proteinExistence type="predicted"/>
<comment type="caution">
    <text evidence="4">The sequence shown here is derived from an EMBL/GenBank/DDBJ whole genome shotgun (WGS) entry which is preliminary data.</text>
</comment>
<evidence type="ECO:0000256" key="1">
    <source>
        <dbReference type="ARBA" id="ARBA00022801"/>
    </source>
</evidence>
<dbReference type="Proteomes" id="UP000284219">
    <property type="component" value="Unassembled WGS sequence"/>
</dbReference>
<dbReference type="EMBL" id="MCHY01000008">
    <property type="protein sequence ID" value="RKD24420.1"/>
    <property type="molecule type" value="Genomic_DNA"/>
</dbReference>